<evidence type="ECO:0000256" key="3">
    <source>
        <dbReference type="ARBA" id="ARBA00022606"/>
    </source>
</evidence>
<evidence type="ECO:0000256" key="2">
    <source>
        <dbReference type="ARBA" id="ARBA00022475"/>
    </source>
</evidence>
<reference evidence="14" key="1">
    <citation type="submission" date="2019-04" db="EMBL/GenBank/DDBJ databases">
        <authorList>
            <person name="Alioto T."/>
            <person name="Alioto T."/>
        </authorList>
    </citation>
    <scope>NUCLEOTIDE SEQUENCE [LARGE SCALE GENOMIC DNA]</scope>
</reference>
<feature type="transmembrane region" description="Helical" evidence="12">
    <location>
        <begin position="744"/>
        <end position="765"/>
    </location>
</feature>
<feature type="transmembrane region" description="Helical" evidence="12">
    <location>
        <begin position="645"/>
        <end position="664"/>
    </location>
</feature>
<feature type="transmembrane region" description="Helical" evidence="12">
    <location>
        <begin position="927"/>
        <end position="948"/>
    </location>
</feature>
<protein>
    <recommendedName>
        <fullName evidence="13">G-protein coupled receptors family 1 profile domain-containing protein</fullName>
    </recommendedName>
</protein>
<dbReference type="InterPro" id="IPR047132">
    <property type="entry name" value="Olfact_rcpt_6C-like"/>
</dbReference>
<keyword evidence="10 11" id="KW-0807">Transducer</keyword>
<feature type="transmembrane region" description="Helical" evidence="12">
    <location>
        <begin position="104"/>
        <end position="122"/>
    </location>
</feature>
<feature type="transmembrane region" description="Helical" evidence="12">
    <location>
        <begin position="1214"/>
        <end position="1239"/>
    </location>
</feature>
<feature type="transmembrane region" description="Helical" evidence="12">
    <location>
        <begin position="1251"/>
        <end position="1270"/>
    </location>
</feature>
<feature type="transmembrane region" description="Helical" evidence="12">
    <location>
        <begin position="27"/>
        <end position="52"/>
    </location>
</feature>
<keyword evidence="9 11" id="KW-0675">Receptor</keyword>
<feature type="domain" description="G-protein coupled receptors family 1 profile" evidence="13">
    <location>
        <begin position="43"/>
        <end position="292"/>
    </location>
</feature>
<keyword evidence="15" id="KW-1185">Reference proteome</keyword>
<feature type="domain" description="G-protein coupled receptors family 1 profile" evidence="13">
    <location>
        <begin position="609"/>
        <end position="834"/>
    </location>
</feature>
<feature type="non-terminal residue" evidence="14">
    <location>
        <position position="1"/>
    </location>
</feature>
<comment type="similarity">
    <text evidence="11">Belongs to the G-protein coupled receptor 1 family.</text>
</comment>
<accession>A0A5E4CG35</accession>
<feature type="transmembrane region" description="Helical" evidence="12">
    <location>
        <begin position="1290"/>
        <end position="1309"/>
    </location>
</feature>
<feature type="transmembrane region" description="Helical" evidence="12">
    <location>
        <begin position="453"/>
        <end position="470"/>
    </location>
</feature>
<feature type="transmembrane region" description="Helical" evidence="12">
    <location>
        <begin position="1430"/>
        <end position="1449"/>
    </location>
</feature>
<evidence type="ECO:0000313" key="14">
    <source>
        <dbReference type="EMBL" id="VTJ79832.1"/>
    </source>
</evidence>
<keyword evidence="7 11" id="KW-0297">G-protein coupled receptor</keyword>
<feature type="transmembrane region" description="Helical" evidence="12">
    <location>
        <begin position="684"/>
        <end position="708"/>
    </location>
</feature>
<dbReference type="Pfam" id="PF13853">
    <property type="entry name" value="7tm_4"/>
    <property type="match status" value="5"/>
</dbReference>
<dbReference type="EMBL" id="CABDUW010001232">
    <property type="protein sequence ID" value="VTJ79832.1"/>
    <property type="molecule type" value="Genomic_DNA"/>
</dbReference>
<dbReference type="InterPro" id="IPR000276">
    <property type="entry name" value="GPCR_Rhodpsn"/>
</dbReference>
<dbReference type="PROSITE" id="PS50262">
    <property type="entry name" value="G_PROTEIN_RECEP_F1_2"/>
    <property type="match status" value="5"/>
</dbReference>
<evidence type="ECO:0000259" key="13">
    <source>
        <dbReference type="PROSITE" id="PS50262"/>
    </source>
</evidence>
<feature type="transmembrane region" description="Helical" evidence="12">
    <location>
        <begin position="245"/>
        <end position="263"/>
    </location>
</feature>
<proteinExistence type="inferred from homology"/>
<dbReference type="SUPFAM" id="SSF81321">
    <property type="entry name" value="Family A G protein-coupled receptor-like"/>
    <property type="match status" value="5"/>
</dbReference>
<name>A0A5E4CG35_MARMO</name>
<dbReference type="Gene3D" id="1.20.1070.10">
    <property type="entry name" value="Rhodopsin 7-helix transmembrane proteins"/>
    <property type="match status" value="5"/>
</dbReference>
<dbReference type="InterPro" id="IPR000725">
    <property type="entry name" value="Olfact_rcpt"/>
</dbReference>
<dbReference type="GO" id="GO:0004984">
    <property type="term" value="F:olfactory receptor activity"/>
    <property type="evidence" value="ECO:0007669"/>
    <property type="project" value="InterPro"/>
</dbReference>
<dbReference type="Proteomes" id="UP000335636">
    <property type="component" value="Unassembled WGS sequence"/>
</dbReference>
<evidence type="ECO:0000256" key="4">
    <source>
        <dbReference type="ARBA" id="ARBA00022692"/>
    </source>
</evidence>
<keyword evidence="6 12" id="KW-1133">Transmembrane helix</keyword>
<dbReference type="FunFam" id="1.20.1070.10:FF:000013">
    <property type="entry name" value="Olfactory receptor"/>
    <property type="match status" value="5"/>
</dbReference>
<feature type="transmembrane region" description="Helical" evidence="12">
    <location>
        <begin position="1461"/>
        <end position="1481"/>
    </location>
</feature>
<evidence type="ECO:0000256" key="1">
    <source>
        <dbReference type="ARBA" id="ARBA00004651"/>
    </source>
</evidence>
<feature type="transmembrane region" description="Helical" evidence="12">
    <location>
        <begin position="142"/>
        <end position="164"/>
    </location>
</feature>
<dbReference type="CDD" id="cd15912">
    <property type="entry name" value="7tmA_OR6C-like"/>
    <property type="match status" value="3"/>
</dbReference>
<dbReference type="PROSITE" id="PS00237">
    <property type="entry name" value="G_PROTEIN_RECEP_F1_1"/>
    <property type="match status" value="4"/>
</dbReference>
<feature type="transmembrane region" description="Helical" evidence="12">
    <location>
        <begin position="786"/>
        <end position="805"/>
    </location>
</feature>
<evidence type="ECO:0000256" key="8">
    <source>
        <dbReference type="ARBA" id="ARBA00023136"/>
    </source>
</evidence>
<evidence type="ECO:0000256" key="10">
    <source>
        <dbReference type="ARBA" id="ARBA00023224"/>
    </source>
</evidence>
<feature type="transmembrane region" description="Helical" evidence="12">
    <location>
        <begin position="1028"/>
        <end position="1047"/>
    </location>
</feature>
<feature type="transmembrane region" description="Helical" evidence="12">
    <location>
        <begin position="1329"/>
        <end position="1346"/>
    </location>
</feature>
<evidence type="ECO:0000256" key="9">
    <source>
        <dbReference type="ARBA" id="ARBA00023170"/>
    </source>
</evidence>
<keyword evidence="2" id="KW-1003">Cell membrane</keyword>
<feature type="domain" description="G-protein coupled receptors family 1 profile" evidence="13">
    <location>
        <begin position="1230"/>
        <end position="1479"/>
    </location>
</feature>
<feature type="transmembrane region" description="Helical" evidence="12">
    <location>
        <begin position="984"/>
        <end position="1008"/>
    </location>
</feature>
<dbReference type="GO" id="GO:0004930">
    <property type="term" value="F:G protein-coupled receptor activity"/>
    <property type="evidence" value="ECO:0007669"/>
    <property type="project" value="UniProtKB-KW"/>
</dbReference>
<feature type="transmembrane region" description="Helical" evidence="12">
    <location>
        <begin position="1387"/>
        <end position="1410"/>
    </location>
</feature>
<feature type="transmembrane region" description="Helical" evidence="12">
    <location>
        <begin position="376"/>
        <end position="399"/>
    </location>
</feature>
<gene>
    <name evidence="14" type="ORF">MONAX_5E013580</name>
</gene>
<keyword evidence="8 12" id="KW-0472">Membrane</keyword>
<dbReference type="PRINTS" id="PR00237">
    <property type="entry name" value="GPCRRHODOPSN"/>
</dbReference>
<feature type="transmembrane region" description="Helical" evidence="12">
    <location>
        <begin position="554"/>
        <end position="573"/>
    </location>
</feature>
<feature type="transmembrane region" description="Helical" evidence="12">
    <location>
        <begin position="888"/>
        <end position="907"/>
    </location>
</feature>
<organism evidence="14 15">
    <name type="scientific">Marmota monax</name>
    <name type="common">Woodchuck</name>
    <dbReference type="NCBI Taxonomy" id="9995"/>
    <lineage>
        <taxon>Eukaryota</taxon>
        <taxon>Metazoa</taxon>
        <taxon>Chordata</taxon>
        <taxon>Craniata</taxon>
        <taxon>Vertebrata</taxon>
        <taxon>Euteleostomi</taxon>
        <taxon>Mammalia</taxon>
        <taxon>Eutheria</taxon>
        <taxon>Euarchontoglires</taxon>
        <taxon>Glires</taxon>
        <taxon>Rodentia</taxon>
        <taxon>Sciuromorpha</taxon>
        <taxon>Sciuridae</taxon>
        <taxon>Xerinae</taxon>
        <taxon>Marmotini</taxon>
        <taxon>Marmota</taxon>
    </lineage>
</organism>
<feature type="transmembrane region" description="Helical" evidence="12">
    <location>
        <begin position="411"/>
        <end position="433"/>
    </location>
</feature>
<evidence type="ECO:0000256" key="5">
    <source>
        <dbReference type="ARBA" id="ARBA00022725"/>
    </source>
</evidence>
<feature type="domain" description="G-protein coupled receptors family 1 profile" evidence="13">
    <location>
        <begin position="354"/>
        <end position="603"/>
    </location>
</feature>
<feature type="transmembrane region" description="Helical" evidence="12">
    <location>
        <begin position="337"/>
        <end position="364"/>
    </location>
</feature>
<feature type="transmembrane region" description="Helical" evidence="12">
    <location>
        <begin position="199"/>
        <end position="224"/>
    </location>
</feature>
<feature type="domain" description="G-protein coupled receptors family 1 profile" evidence="13">
    <location>
        <begin position="826"/>
        <end position="1039"/>
    </location>
</feature>
<evidence type="ECO:0000256" key="11">
    <source>
        <dbReference type="RuleBase" id="RU000688"/>
    </source>
</evidence>
<comment type="caution">
    <text evidence="14">The sequence shown here is derived from an EMBL/GenBank/DDBJ whole genome shotgun (WGS) entry which is preliminary data.</text>
</comment>
<evidence type="ECO:0000313" key="15">
    <source>
        <dbReference type="Proteomes" id="UP000335636"/>
    </source>
</evidence>
<evidence type="ECO:0000256" key="12">
    <source>
        <dbReference type="SAM" id="Phobius"/>
    </source>
</evidence>
<dbReference type="GO" id="GO:0005886">
    <property type="term" value="C:plasma membrane"/>
    <property type="evidence" value="ECO:0007669"/>
    <property type="project" value="UniProtKB-SubCell"/>
</dbReference>
<evidence type="ECO:0000256" key="6">
    <source>
        <dbReference type="ARBA" id="ARBA00022989"/>
    </source>
</evidence>
<dbReference type="PRINTS" id="PR00245">
    <property type="entry name" value="OLFACTORYR"/>
</dbReference>
<keyword evidence="3" id="KW-0716">Sensory transduction</keyword>
<keyword evidence="5" id="KW-0552">Olfaction</keyword>
<evidence type="ECO:0000256" key="7">
    <source>
        <dbReference type="ARBA" id="ARBA00023040"/>
    </source>
</evidence>
<dbReference type="PANTHER" id="PTHR26454">
    <property type="entry name" value="OLFACTORY RECEPTOR"/>
    <property type="match status" value="1"/>
</dbReference>
<comment type="subcellular location">
    <subcellularLocation>
        <location evidence="1">Cell membrane</location>
        <topology evidence="1">Multi-pass membrane protein</topology>
    </subcellularLocation>
</comment>
<dbReference type="PANTHER" id="PTHR26454:SF8">
    <property type="entry name" value="OLFACTORY RECEPTOR 6C2"/>
    <property type="match status" value="1"/>
</dbReference>
<keyword evidence="4 11" id="KW-0812">Transmembrane</keyword>
<dbReference type="InterPro" id="IPR017452">
    <property type="entry name" value="GPCR_Rhodpsn_7TM"/>
</dbReference>
<sequence length="1503" mass="169789">DKREMKNQSVEIQFILLGLTDDPVLQIVIFLFLFFNYILSLMGNLIIIILTLLDPRLKTPMYFFLRNFSFLEVLFTTVCIPRFLISILTGDKTISYTGCATQLFFFFLLGITEFFLLAAMSYDRYVAICKPLHYPVIMNSRVCYQLVLSSWTTGLLIIFPPLLLGLKLDFCASKVIDHFLCDTSPVLQISCTDTRLIELMAFVLAVMTLVLTLFLVILSYTFIIKTILKFPDGQQRRKAFSTCSSHMLVVSITYGSCIFMYMNPSAKQRVALTKGVAVLNTSVAPLLNPFIYTLRNQQRKKERPRDREKEKEREREMNHTVITEFVLLGLSDDPKLQIVIFLFLFITYILSVTGNLTIITLTLVDSCLQTPMYFFLRNFSFLEILFTTVCIPRFLGAIVTQDKTISYNNCAAQLFFFIFMGVTEFYILTAMSYDRYVAICKPLHYTTIMSRKLCTLLVLCAWAGGFLTIFPPLMLLLQLDYCASNVIDHFACDYFPLLQLSCSDTWLLEIIGFYFALVTLLFTLALVVLSYMYIIRTILRIPSASQRKEAFSTCSSHMIVISISYGSCIFMYANPSAKEKASLTKGVAILNTSVAPMLNPFIYTLRNQNFSVLEINFTTVCIPRFLATIITKDKRISYNDCMSQLFFSIFLGTTEFYLLTTMSYDRYVAICKPLHYTIIMNKRVCILLVFCAWLAGFLNIFPPVILFLQLDYCSTNVIDHFACDYFTLLNLSCSDKWLLEMIEFYSAVVILLFTLALIILSYIFIMRTILKLSSASQRKKAFSTCSSHMIVISISYGSCIFIYLNPSAKERASLSKGVAILNTSVAPMMNPFIYSLRNQQVKQAFKDTIQKVMLLSEISFTTVSIPRYLVSITTGDKTISYNSCMAQVFFFILFGATEFFLLTAMSYDRYVAICKPLHYTTIMNSKVCTLLVLGSWLAGFLIIFPPVIMGLQLDFCDSNIIDHFTCDSSPMLLISCTDTSLLELLAFILAILTLITTLTLVILSYVFIIKTILRIPSAEQRKKAFSTCSSHMIVVSISYGSCIFMYVKTSAKEGKALTKGRADTCQSLVSGAGPPLLTTTGAEIQARVPTPAHPGSRLSVDPVHPFPGGADTHQSLPKAQDHTFPPADYCSRSSPVAQINLRRTQTQDAVAFIEGHRHGLEAQHQGENLNMFFSSNILIFTQGLGKYQSSMMRNHTAVTTFILLGLTDDPKLQIVLFIFLLLTYMLSVTGNLTIITLTLVDPHLKTPMYFFLRNFSLLEVSFTTVCIPRFLYSLSTGDNTVSYNACATQIFFVFLFGATEFFLLAAMSYDRYVAICKPLHYMTIMNNRVCTLLVLFCWVAGLMIIVPPLNVGLQLEFCDSNAIDHFSCDASPLLKISCSDTWVLEQMVIIVAVFALIITLVCVVLSYTYIIRTILRFPSVQQRKKAFSTCSSHMIVVSITYGSCIFIYIKPSAKEEVAINKGVSVLTTSVAPLLNPFIYTLRNKQVKLAFNDSIKKIVFLSKK</sequence>
<feature type="transmembrane region" description="Helical" evidence="12">
    <location>
        <begin position="511"/>
        <end position="534"/>
    </location>
</feature>
<feature type="transmembrane region" description="Helical" evidence="12">
    <location>
        <begin position="64"/>
        <end position="84"/>
    </location>
</feature>